<accession>A0AAF0UIJ2</accession>
<reference evidence="1" key="1">
    <citation type="submission" date="2023-08" db="EMBL/GenBank/DDBJ databases">
        <title>A de novo genome assembly of Solanum verrucosum Schlechtendal, a Mexican diploid species geographically isolated from the other diploid A-genome species in potato relatives.</title>
        <authorList>
            <person name="Hosaka K."/>
        </authorList>
    </citation>
    <scope>NUCLEOTIDE SEQUENCE</scope>
    <source>
        <tissue evidence="1">Young leaves</tissue>
    </source>
</reference>
<organism evidence="1 2">
    <name type="scientific">Solanum verrucosum</name>
    <dbReference type="NCBI Taxonomy" id="315347"/>
    <lineage>
        <taxon>Eukaryota</taxon>
        <taxon>Viridiplantae</taxon>
        <taxon>Streptophyta</taxon>
        <taxon>Embryophyta</taxon>
        <taxon>Tracheophyta</taxon>
        <taxon>Spermatophyta</taxon>
        <taxon>Magnoliopsida</taxon>
        <taxon>eudicotyledons</taxon>
        <taxon>Gunneridae</taxon>
        <taxon>Pentapetalae</taxon>
        <taxon>asterids</taxon>
        <taxon>lamiids</taxon>
        <taxon>Solanales</taxon>
        <taxon>Solanaceae</taxon>
        <taxon>Solanoideae</taxon>
        <taxon>Solaneae</taxon>
        <taxon>Solanum</taxon>
    </lineage>
</organism>
<dbReference type="Proteomes" id="UP001234989">
    <property type="component" value="Chromosome 9"/>
</dbReference>
<dbReference type="EMBL" id="CP133620">
    <property type="protein sequence ID" value="WMV46494.1"/>
    <property type="molecule type" value="Genomic_DNA"/>
</dbReference>
<evidence type="ECO:0000313" key="2">
    <source>
        <dbReference type="Proteomes" id="UP001234989"/>
    </source>
</evidence>
<keyword evidence="2" id="KW-1185">Reference proteome</keyword>
<name>A0AAF0UIJ2_SOLVR</name>
<sequence>MQNYGHKQLNLRTSWVTYNSPMIRNIISKDLELEDTTPLKDTQLMEFMQNLWARMTRIKGLHKNIAI</sequence>
<protein>
    <submittedName>
        <fullName evidence="1">Uncharacterized protein</fullName>
    </submittedName>
</protein>
<evidence type="ECO:0000313" key="1">
    <source>
        <dbReference type="EMBL" id="WMV46494.1"/>
    </source>
</evidence>
<dbReference type="AlphaFoldDB" id="A0AAF0UIJ2"/>
<proteinExistence type="predicted"/>
<gene>
    <name evidence="1" type="ORF">MTR67_039879</name>
</gene>